<dbReference type="InterPro" id="IPR005793">
    <property type="entry name" value="Formyl_trans_C"/>
</dbReference>
<dbReference type="PANTHER" id="PTHR11138:SF5">
    <property type="entry name" value="METHIONYL-TRNA FORMYLTRANSFERASE, MITOCHONDRIAL"/>
    <property type="match status" value="1"/>
</dbReference>
<organism evidence="7 8">
    <name type="scientific">Candidatus Woesebacteria bacterium GW2011_GWB1_33_22</name>
    <dbReference type="NCBI Taxonomy" id="1618566"/>
    <lineage>
        <taxon>Bacteria</taxon>
        <taxon>Candidatus Woeseibacteriota</taxon>
    </lineage>
</organism>
<proteinExistence type="inferred from homology"/>
<dbReference type="InterPro" id="IPR036477">
    <property type="entry name" value="Formyl_transf_N_sf"/>
</dbReference>
<evidence type="ECO:0000256" key="4">
    <source>
        <dbReference type="ARBA" id="ARBA00022917"/>
    </source>
</evidence>
<feature type="domain" description="Formyl transferase N-terminal" evidence="5">
    <location>
        <begin position="1"/>
        <end position="167"/>
    </location>
</feature>
<dbReference type="CDD" id="cd08704">
    <property type="entry name" value="Met_tRNA_FMT_C"/>
    <property type="match status" value="1"/>
</dbReference>
<dbReference type="CDD" id="cd08646">
    <property type="entry name" value="FMT_core_Met-tRNA-FMT_N"/>
    <property type="match status" value="1"/>
</dbReference>
<dbReference type="GO" id="GO:0004479">
    <property type="term" value="F:methionyl-tRNA formyltransferase activity"/>
    <property type="evidence" value="ECO:0007669"/>
    <property type="project" value="UniProtKB-EC"/>
</dbReference>
<dbReference type="PATRIC" id="fig|1618566.3.peg.342"/>
<dbReference type="InterPro" id="IPR001555">
    <property type="entry name" value="GART_AS"/>
</dbReference>
<accession>A0A0G0CPM4</accession>
<comment type="similarity">
    <text evidence="1">Belongs to the Fmt family.</text>
</comment>
<dbReference type="STRING" id="1618566.UR35_C0002G0160"/>
<feature type="domain" description="Formyl transferase C-terminal" evidence="6">
    <location>
        <begin position="193"/>
        <end position="249"/>
    </location>
</feature>
<dbReference type="InterPro" id="IPR044135">
    <property type="entry name" value="Met-tRNA-FMT_C"/>
</dbReference>
<gene>
    <name evidence="7" type="ORF">UR35_C0002G0160</name>
</gene>
<protein>
    <recommendedName>
        <fullName evidence="2">methionyl-tRNA formyltransferase</fullName>
        <ecNumber evidence="2">2.1.2.9</ecNumber>
    </recommendedName>
</protein>
<evidence type="ECO:0000259" key="6">
    <source>
        <dbReference type="Pfam" id="PF02911"/>
    </source>
</evidence>
<evidence type="ECO:0000313" key="7">
    <source>
        <dbReference type="EMBL" id="KKP45327.1"/>
    </source>
</evidence>
<dbReference type="Proteomes" id="UP000034778">
    <property type="component" value="Unassembled WGS sequence"/>
</dbReference>
<dbReference type="NCBIfam" id="TIGR00460">
    <property type="entry name" value="fmt"/>
    <property type="match status" value="1"/>
</dbReference>
<dbReference type="Gene3D" id="3.40.50.12230">
    <property type="match status" value="1"/>
</dbReference>
<evidence type="ECO:0000256" key="1">
    <source>
        <dbReference type="ARBA" id="ARBA00010699"/>
    </source>
</evidence>
<dbReference type="SUPFAM" id="SSF50486">
    <property type="entry name" value="FMT C-terminal domain-like"/>
    <property type="match status" value="1"/>
</dbReference>
<dbReference type="EC" id="2.1.2.9" evidence="2"/>
<keyword evidence="3 7" id="KW-0808">Transferase</keyword>
<evidence type="ECO:0000256" key="2">
    <source>
        <dbReference type="ARBA" id="ARBA00012261"/>
    </source>
</evidence>
<dbReference type="InterPro" id="IPR002376">
    <property type="entry name" value="Formyl_transf_N"/>
</dbReference>
<reference evidence="7 8" key="1">
    <citation type="journal article" date="2015" name="Nature">
        <title>rRNA introns, odd ribosomes, and small enigmatic genomes across a large radiation of phyla.</title>
        <authorList>
            <person name="Brown C.T."/>
            <person name="Hug L.A."/>
            <person name="Thomas B.C."/>
            <person name="Sharon I."/>
            <person name="Castelle C.J."/>
            <person name="Singh A."/>
            <person name="Wilkins M.J."/>
            <person name="Williams K.H."/>
            <person name="Banfield J.F."/>
        </authorList>
    </citation>
    <scope>NUCLEOTIDE SEQUENCE [LARGE SCALE GENOMIC DNA]</scope>
</reference>
<evidence type="ECO:0000256" key="3">
    <source>
        <dbReference type="ARBA" id="ARBA00022679"/>
    </source>
</evidence>
<dbReference type="AlphaFoldDB" id="A0A0G0CPM4"/>
<keyword evidence="4" id="KW-0648">Protein biosynthesis</keyword>
<sequence length="277" mass="31784">MRLIFFGTPDYVLPVLDILNKYHEVVAVVTQPPKPVGREKIIEYSSVDKWAFKKKIDRFFDFTDLPEADLGICAAFGMIIPKEILNHFKFGILNIHPSILPKYRGASPIQSAISNLDTETGVTIIKMDEKMDHGPIVSSFKCDILPTDTFETLRIRLFEQASEFLINLIPNYSKNKINLKPQDHDKATFCKIVSKQDGFVNLEKDNPQVIEAKLRAYFPWPGVWTLLRQDSSGQAKRLKILKCHLENNELVLDEVQLEGKNPVSWKQFKSAYPESRF</sequence>
<dbReference type="InterPro" id="IPR005794">
    <property type="entry name" value="Fmt"/>
</dbReference>
<dbReference type="InterPro" id="IPR011034">
    <property type="entry name" value="Formyl_transferase-like_C_sf"/>
</dbReference>
<comment type="caution">
    <text evidence="7">The sequence shown here is derived from an EMBL/GenBank/DDBJ whole genome shotgun (WGS) entry which is preliminary data.</text>
</comment>
<dbReference type="Pfam" id="PF02911">
    <property type="entry name" value="Formyl_trans_C"/>
    <property type="match status" value="1"/>
</dbReference>
<dbReference type="InterPro" id="IPR041711">
    <property type="entry name" value="Met-tRNA-FMT_N"/>
</dbReference>
<dbReference type="GO" id="GO:0005829">
    <property type="term" value="C:cytosol"/>
    <property type="evidence" value="ECO:0007669"/>
    <property type="project" value="TreeGrafter"/>
</dbReference>
<dbReference type="SUPFAM" id="SSF53328">
    <property type="entry name" value="Formyltransferase"/>
    <property type="match status" value="1"/>
</dbReference>
<dbReference type="PANTHER" id="PTHR11138">
    <property type="entry name" value="METHIONYL-TRNA FORMYLTRANSFERASE"/>
    <property type="match status" value="1"/>
</dbReference>
<evidence type="ECO:0000313" key="8">
    <source>
        <dbReference type="Proteomes" id="UP000034778"/>
    </source>
</evidence>
<dbReference type="EMBL" id="LBOW01000002">
    <property type="protein sequence ID" value="KKP45327.1"/>
    <property type="molecule type" value="Genomic_DNA"/>
</dbReference>
<dbReference type="PROSITE" id="PS00373">
    <property type="entry name" value="GART"/>
    <property type="match status" value="1"/>
</dbReference>
<evidence type="ECO:0000259" key="5">
    <source>
        <dbReference type="Pfam" id="PF00551"/>
    </source>
</evidence>
<dbReference type="Pfam" id="PF00551">
    <property type="entry name" value="Formyl_trans_N"/>
    <property type="match status" value="1"/>
</dbReference>
<name>A0A0G0CPM4_9BACT</name>